<dbReference type="InterPro" id="IPR005467">
    <property type="entry name" value="His_kinase_dom"/>
</dbReference>
<dbReference type="PROSITE" id="PS50109">
    <property type="entry name" value="HIS_KIN"/>
    <property type="match status" value="1"/>
</dbReference>
<dbReference type="RefSeq" id="WP_407824317.1">
    <property type="nucleotide sequence ID" value="NZ_JBJLSN010000015.1"/>
</dbReference>
<sequence>MSVPVRTTTPRAASWSPTASRRTRSRPRFTNSRRNRTRAGAGLGLYLVSRIMEAHAGRIEVDSRDGAGTAFTVWLPQVASPPKGLLQDSLQPLRTETVG</sequence>
<comment type="caution">
    <text evidence="6">The sequence shown here is derived from an EMBL/GenBank/DDBJ whole genome shotgun (WGS) entry which is preliminary data.</text>
</comment>
<evidence type="ECO:0000259" key="5">
    <source>
        <dbReference type="PROSITE" id="PS50109"/>
    </source>
</evidence>
<dbReference type="Gene3D" id="3.30.565.10">
    <property type="entry name" value="Histidine kinase-like ATPase, C-terminal domain"/>
    <property type="match status" value="1"/>
</dbReference>
<organism evidence="6 7">
    <name type="scientific">Azospirillum argentinense</name>
    <dbReference type="NCBI Taxonomy" id="2970906"/>
    <lineage>
        <taxon>Bacteria</taxon>
        <taxon>Pseudomonadati</taxon>
        <taxon>Pseudomonadota</taxon>
        <taxon>Alphaproteobacteria</taxon>
        <taxon>Rhodospirillales</taxon>
        <taxon>Azospirillaceae</taxon>
        <taxon>Azospirillum</taxon>
    </lineage>
</organism>
<feature type="region of interest" description="Disordered" evidence="4">
    <location>
        <begin position="1"/>
        <end position="37"/>
    </location>
</feature>
<comment type="catalytic activity">
    <reaction evidence="1">
        <text>ATP + protein L-histidine = ADP + protein N-phospho-L-histidine.</text>
        <dbReference type="EC" id="2.7.13.3"/>
    </reaction>
</comment>
<evidence type="ECO:0000256" key="3">
    <source>
        <dbReference type="ARBA" id="ARBA00022553"/>
    </source>
</evidence>
<dbReference type="InterPro" id="IPR036890">
    <property type="entry name" value="HATPase_C_sf"/>
</dbReference>
<keyword evidence="6" id="KW-0808">Transferase</keyword>
<keyword evidence="3" id="KW-0597">Phosphoprotein</keyword>
<dbReference type="Proteomes" id="UP001628281">
    <property type="component" value="Unassembled WGS sequence"/>
</dbReference>
<keyword evidence="6" id="KW-0418">Kinase</keyword>
<protein>
    <recommendedName>
        <fullName evidence="2">histidine kinase</fullName>
        <ecNumber evidence="2">2.7.13.3</ecNumber>
    </recommendedName>
</protein>
<name>A0ABW8V6N0_9PROT</name>
<dbReference type="InterPro" id="IPR003594">
    <property type="entry name" value="HATPase_dom"/>
</dbReference>
<keyword evidence="7" id="KW-1185">Reference proteome</keyword>
<evidence type="ECO:0000256" key="2">
    <source>
        <dbReference type="ARBA" id="ARBA00012438"/>
    </source>
</evidence>
<dbReference type="GO" id="GO:0016301">
    <property type="term" value="F:kinase activity"/>
    <property type="evidence" value="ECO:0007669"/>
    <property type="project" value="UniProtKB-KW"/>
</dbReference>
<dbReference type="PANTHER" id="PTHR43547:SF2">
    <property type="entry name" value="HYBRID SIGNAL TRANSDUCTION HISTIDINE KINASE C"/>
    <property type="match status" value="1"/>
</dbReference>
<reference evidence="6 7" key="1">
    <citation type="submission" date="2024-11" db="EMBL/GenBank/DDBJ databases">
        <title>Draft genome sequences of two bacteria associated to sugarcane roots in Colombia.</title>
        <authorList>
            <person name="Pardo-Diaz S."/>
            <person name="Masmela-Mendoza J."/>
            <person name="Delgadillo-Duran P."/>
            <person name="Bautista E.J."/>
            <person name="Rojas-Tapias D.F."/>
        </authorList>
    </citation>
    <scope>NUCLEOTIDE SEQUENCE [LARGE SCALE GENOMIC DNA]</scope>
    <source>
        <strain evidence="6 7">Ap18</strain>
    </source>
</reference>
<feature type="compositionally biased region" description="Basic residues" evidence="4">
    <location>
        <begin position="21"/>
        <end position="37"/>
    </location>
</feature>
<gene>
    <name evidence="6" type="ORF">ACJ41P_13465</name>
</gene>
<dbReference type="EC" id="2.7.13.3" evidence="2"/>
<proteinExistence type="predicted"/>
<feature type="compositionally biased region" description="Low complexity" evidence="4">
    <location>
        <begin position="7"/>
        <end position="20"/>
    </location>
</feature>
<dbReference type="EMBL" id="JBJLSN010000015">
    <property type="protein sequence ID" value="MFL7902139.1"/>
    <property type="molecule type" value="Genomic_DNA"/>
</dbReference>
<dbReference type="SUPFAM" id="SSF55874">
    <property type="entry name" value="ATPase domain of HSP90 chaperone/DNA topoisomerase II/histidine kinase"/>
    <property type="match status" value="1"/>
</dbReference>
<accession>A0ABW8V6N0</accession>
<evidence type="ECO:0000256" key="1">
    <source>
        <dbReference type="ARBA" id="ARBA00000085"/>
    </source>
</evidence>
<dbReference type="PANTHER" id="PTHR43547">
    <property type="entry name" value="TWO-COMPONENT HISTIDINE KINASE"/>
    <property type="match status" value="1"/>
</dbReference>
<evidence type="ECO:0000256" key="4">
    <source>
        <dbReference type="SAM" id="MobiDB-lite"/>
    </source>
</evidence>
<feature type="domain" description="Histidine kinase" evidence="5">
    <location>
        <begin position="28"/>
        <end position="79"/>
    </location>
</feature>
<evidence type="ECO:0000313" key="7">
    <source>
        <dbReference type="Proteomes" id="UP001628281"/>
    </source>
</evidence>
<dbReference type="PRINTS" id="PR00344">
    <property type="entry name" value="BCTRLSENSOR"/>
</dbReference>
<evidence type="ECO:0000313" key="6">
    <source>
        <dbReference type="EMBL" id="MFL7902139.1"/>
    </source>
</evidence>
<dbReference type="InterPro" id="IPR004358">
    <property type="entry name" value="Sig_transdc_His_kin-like_C"/>
</dbReference>
<dbReference type="Pfam" id="PF02518">
    <property type="entry name" value="HATPase_c"/>
    <property type="match status" value="1"/>
</dbReference>